<keyword evidence="2" id="KW-1185">Reference proteome</keyword>
<dbReference type="EMBL" id="AGZS01000001">
    <property type="protein sequence ID" value="EJD65659.1"/>
    <property type="molecule type" value="Genomic_DNA"/>
</dbReference>
<organism evidence="1 2">
    <name type="scientific">Scardovia wiggsiae F0424</name>
    <dbReference type="NCBI Taxonomy" id="857290"/>
    <lineage>
        <taxon>Bacteria</taxon>
        <taxon>Bacillati</taxon>
        <taxon>Actinomycetota</taxon>
        <taxon>Actinomycetes</taxon>
        <taxon>Bifidobacteriales</taxon>
        <taxon>Bifidobacteriaceae</taxon>
        <taxon>Scardovia</taxon>
    </lineage>
</organism>
<dbReference type="Proteomes" id="UP000006415">
    <property type="component" value="Unassembled WGS sequence"/>
</dbReference>
<dbReference type="AlphaFoldDB" id="J0X1E1"/>
<reference evidence="1 2" key="1">
    <citation type="submission" date="2012-01" db="EMBL/GenBank/DDBJ databases">
        <title>The Genome Sequence of Scardovia wiggsiae F0424.</title>
        <authorList>
            <consortium name="The Broad Institute Genome Sequencing Platform"/>
            <person name="Earl A."/>
            <person name="Ward D."/>
            <person name="Feldgarden M."/>
            <person name="Gevers D."/>
            <person name="Izard J."/>
            <person name="Ganesan A."/>
            <person name="Baranova O.V."/>
            <person name="Blanton J.M."/>
            <person name="Tanner A.C."/>
            <person name="Mathney J."/>
            <person name="Dewhirst F.E."/>
            <person name="Young S.K."/>
            <person name="Zeng Q."/>
            <person name="Gargeya S."/>
            <person name="Fitzgerald M."/>
            <person name="Haas B."/>
            <person name="Abouelleil A."/>
            <person name="Alvarado L."/>
            <person name="Arachchi H.M."/>
            <person name="Berlin A."/>
            <person name="Chapman S.B."/>
            <person name="Gearin G."/>
            <person name="Goldberg J."/>
            <person name="Griggs A."/>
            <person name="Gujja S."/>
            <person name="Hansen M."/>
            <person name="Heiman D."/>
            <person name="Howarth C."/>
            <person name="Larimer J."/>
            <person name="Lui A."/>
            <person name="MacDonald P.J.P."/>
            <person name="McCowen C."/>
            <person name="Montmayeur A."/>
            <person name="Murphy C."/>
            <person name="Neiman D."/>
            <person name="Pearson M."/>
            <person name="Priest M."/>
            <person name="Roberts A."/>
            <person name="Saif S."/>
            <person name="Shea T."/>
            <person name="Sisk P."/>
            <person name="Stolte C."/>
            <person name="Sykes S."/>
            <person name="Wortman J."/>
            <person name="Nusbaum C."/>
            <person name="Birren B."/>
        </authorList>
    </citation>
    <scope>NUCLEOTIDE SEQUENCE [LARGE SCALE GENOMIC DNA]</scope>
    <source>
        <strain evidence="1 2">F0424</strain>
    </source>
</reference>
<protein>
    <submittedName>
        <fullName evidence="1">Uncharacterized protein</fullName>
    </submittedName>
</protein>
<evidence type="ECO:0000313" key="1">
    <source>
        <dbReference type="EMBL" id="EJD65659.1"/>
    </source>
</evidence>
<proteinExistence type="predicted"/>
<dbReference type="HOGENOM" id="CLU_3047878_0_0_11"/>
<gene>
    <name evidence="1" type="ORF">HMPREF9156_00423</name>
</gene>
<evidence type="ECO:0000313" key="2">
    <source>
        <dbReference type="Proteomes" id="UP000006415"/>
    </source>
</evidence>
<name>J0X1E1_9BIFI</name>
<comment type="caution">
    <text evidence="1">The sequence shown here is derived from an EMBL/GenBank/DDBJ whole genome shotgun (WGS) entry which is preliminary data.</text>
</comment>
<accession>J0X1E1</accession>
<dbReference type="STRING" id="857290.HMPREF9156_00423"/>
<sequence length="54" mass="6275">MLPYSGIRTARKLYTGGGRDGQYLQDTVCMSEKARTKRQEYARTHYTKIVKPYS</sequence>